<protein>
    <submittedName>
        <fullName evidence="7">Translocation/assembly module TamB domain-containing protein</fullName>
    </submittedName>
</protein>
<comment type="subcellular location">
    <subcellularLocation>
        <location evidence="1">Membrane</location>
        <topology evidence="1">Single-pass membrane protein</topology>
    </subcellularLocation>
</comment>
<dbReference type="InterPro" id="IPR007452">
    <property type="entry name" value="TamB_C"/>
</dbReference>
<proteinExistence type="predicted"/>
<evidence type="ECO:0000259" key="6">
    <source>
        <dbReference type="Pfam" id="PF04357"/>
    </source>
</evidence>
<name>A0ABZ0PQ25_9PSED</name>
<reference evidence="7 8" key="1">
    <citation type="submission" date="2023-11" db="EMBL/GenBank/DDBJ databases">
        <title>Complete genome of Pseudomonas benzenivorans BA3361.</title>
        <authorList>
            <person name="Shin S.Y."/>
            <person name="Song J."/>
            <person name="Kang H."/>
        </authorList>
    </citation>
    <scope>NUCLEOTIDE SEQUENCE [LARGE SCALE GENOMIC DNA]</scope>
    <source>
        <strain evidence="7 8">HNIBRBA3361</strain>
    </source>
</reference>
<feature type="domain" description="Translocation and assembly module TamB C-terminal" evidence="6">
    <location>
        <begin position="900"/>
        <end position="1224"/>
    </location>
</feature>
<organism evidence="7 8">
    <name type="scientific">Pseudomonas benzenivorans</name>
    <dbReference type="NCBI Taxonomy" id="556533"/>
    <lineage>
        <taxon>Bacteria</taxon>
        <taxon>Pseudomonadati</taxon>
        <taxon>Pseudomonadota</taxon>
        <taxon>Gammaproteobacteria</taxon>
        <taxon>Pseudomonadales</taxon>
        <taxon>Pseudomonadaceae</taxon>
        <taxon>Pseudomonas</taxon>
    </lineage>
</organism>
<dbReference type="PANTHER" id="PTHR36985">
    <property type="entry name" value="TRANSLOCATION AND ASSEMBLY MODULE SUBUNIT TAMB"/>
    <property type="match status" value="1"/>
</dbReference>
<dbReference type="PANTHER" id="PTHR36985:SF1">
    <property type="entry name" value="TRANSLOCATION AND ASSEMBLY MODULE SUBUNIT TAMB"/>
    <property type="match status" value="1"/>
</dbReference>
<gene>
    <name evidence="7" type="ORF">SBP02_10310</name>
</gene>
<feature type="transmembrane region" description="Helical" evidence="5">
    <location>
        <begin position="7"/>
        <end position="27"/>
    </location>
</feature>
<evidence type="ECO:0000256" key="2">
    <source>
        <dbReference type="ARBA" id="ARBA00022692"/>
    </source>
</evidence>
<keyword evidence="3 5" id="KW-1133">Transmembrane helix</keyword>
<evidence type="ECO:0000256" key="4">
    <source>
        <dbReference type="ARBA" id="ARBA00023136"/>
    </source>
</evidence>
<evidence type="ECO:0000313" key="7">
    <source>
        <dbReference type="EMBL" id="WPC03196.1"/>
    </source>
</evidence>
<dbReference type="Pfam" id="PF04357">
    <property type="entry name" value="TamB"/>
    <property type="match status" value="1"/>
</dbReference>
<sequence>MRRGLRCGAYALLGVIALVALALWLLLGTSGGSRWALERVPGLKVEGFEGRLGGRWQAERLTWHQDDDRLVVQAPLLEWSPRCLWRLTLCVARLQAERVELQSAPSTEPDAQPLGLPDLQLPLAVELGELRIGSLLIDDDEPLHGLQLSAHWQDEGLSIDRLAVRRGGLQLELQGRLQPQGAWPLSASGRLQLPAPDKHDWQLALEVDGDLLGSLRLSADSSGYLQGRLSGEVQPLAENLPATARLIADGFMASGELPPTLRLDKVELSAGGDLASGYRVQGTAELPGEGGALALALALQGRVDLQGAEVAKLSLEAGPEQHLHLSGRIDWQEALSLDSRFHWQDFPWRRLLPEVEEPPVSLRQLRGELAYQDGHYLGHFAAQLQGPAGDFNLQSPLSGDLRQLFLPDLRLQAGQGRATGQLSLGFAEGLRWDARLQLSDLDPAYWLAELPGRLAGPLNSSGELQQGRLRLEADIDLDGRLRGQPARLQAQASGAGDHWTLRRIDLRLGDNRIQGSGALQERLSGQLQLALPRLGQLWPQLQGQLEGRLDLAGSLQAPQGRLRAQGRRLAVAERRVQRLELDARLDATQQARIELQADGIALGETELGRLSATGRGDARRQQLQVQLEGPLLRGALDVAGELRDGAWHGRLRSGEVHSGGQDWRLQQPAGLLRRADGRLELGAHCWRSGPASLCGEAQRLLPEPQIRYRLADFPLDSLSPWLPKDFAWQGQLDAEIALDLPPSGPRGRVTVDAGRGSWRIRDQDQWLTFGYDELRLDSQLRPAGIDTRLALRGPKLGELSLQATLDPRSTRKPLSGSFRLSGLDLALARPFVPRVEQLAGRLEGSGSLGGELLAPRIDGRVQLRDGEIGGGELPSNFRDLQLQANIAGERLQLDGGWRSGEQGRGELSGELTWASGLQGQLRVRGRRLPVSVEPYAELEVEPDLRLSLAADQLALSGKVAIPRGKIQIRELPPSTVQLSDDAVIVGQDSPPARAPAIAMDIDVEVGQDRLSFSGFGLRADLAGRVHIGDDLDTRGELNLNNGRFRAYGQRLTIRRARLLFAGPIDQPFLDIEAIRRVDQVVAGLRLSGRAEQPRSEVFSEPAMSQEQALSYLVLGRPQGQGSGDNNLLAQAALAMGLASSASLTGGLAQRLGIEDFQLDSEGSGVTTSVVASGNLSERLSLRYGVGVFEPANTLALRYQLSKRLYLEAASGLASSLDLFYRRDF</sequence>
<evidence type="ECO:0000256" key="5">
    <source>
        <dbReference type="SAM" id="Phobius"/>
    </source>
</evidence>
<accession>A0ABZ0PQ25</accession>
<keyword evidence="4 5" id="KW-0472">Membrane</keyword>
<evidence type="ECO:0000256" key="1">
    <source>
        <dbReference type="ARBA" id="ARBA00004167"/>
    </source>
</evidence>
<dbReference type="Proteomes" id="UP001305928">
    <property type="component" value="Chromosome"/>
</dbReference>
<dbReference type="EMBL" id="CP137892">
    <property type="protein sequence ID" value="WPC03196.1"/>
    <property type="molecule type" value="Genomic_DNA"/>
</dbReference>
<dbReference type="RefSeq" id="WP_318639637.1">
    <property type="nucleotide sequence ID" value="NZ_CP137892.1"/>
</dbReference>
<keyword evidence="2 5" id="KW-0812">Transmembrane</keyword>
<keyword evidence="8" id="KW-1185">Reference proteome</keyword>
<evidence type="ECO:0000313" key="8">
    <source>
        <dbReference type="Proteomes" id="UP001305928"/>
    </source>
</evidence>
<evidence type="ECO:0000256" key="3">
    <source>
        <dbReference type="ARBA" id="ARBA00022989"/>
    </source>
</evidence>